<feature type="domain" description="Transposase IS110-like N-terminal" evidence="1">
    <location>
        <begin position="16"/>
        <end position="159"/>
    </location>
</feature>
<comment type="caution">
    <text evidence="3">The sequence shown here is derived from an EMBL/GenBank/DDBJ whole genome shotgun (WGS) entry which is preliminary data.</text>
</comment>
<evidence type="ECO:0000313" key="4">
    <source>
        <dbReference type="Proteomes" id="UP000254875"/>
    </source>
</evidence>
<gene>
    <name evidence="3" type="ORF">DLM46_36140</name>
</gene>
<organism evidence="3 4">
    <name type="scientific">Paraburkholderia lacunae</name>
    <dbReference type="NCBI Taxonomy" id="2211104"/>
    <lineage>
        <taxon>Bacteria</taxon>
        <taxon>Pseudomonadati</taxon>
        <taxon>Pseudomonadota</taxon>
        <taxon>Betaproteobacteria</taxon>
        <taxon>Burkholderiales</taxon>
        <taxon>Burkholderiaceae</taxon>
        <taxon>Paraburkholderia</taxon>
    </lineage>
</organism>
<dbReference type="GO" id="GO:0006313">
    <property type="term" value="P:DNA transposition"/>
    <property type="evidence" value="ECO:0007669"/>
    <property type="project" value="InterPro"/>
</dbReference>
<keyword evidence="4" id="KW-1185">Reference proteome</keyword>
<reference evidence="4" key="1">
    <citation type="submission" date="2018-05" db="EMBL/GenBank/DDBJ databases">
        <authorList>
            <person name="Feng T."/>
        </authorList>
    </citation>
    <scope>NUCLEOTIDE SEQUENCE [LARGE SCALE GENOMIC DNA]</scope>
    <source>
        <strain evidence="4">S27</strain>
    </source>
</reference>
<dbReference type="GO" id="GO:0004803">
    <property type="term" value="F:transposase activity"/>
    <property type="evidence" value="ECO:0007669"/>
    <property type="project" value="InterPro"/>
</dbReference>
<name>A0A370MWK5_9BURK</name>
<evidence type="ECO:0000259" key="2">
    <source>
        <dbReference type="Pfam" id="PF08388"/>
    </source>
</evidence>
<evidence type="ECO:0008006" key="5">
    <source>
        <dbReference type="Google" id="ProtNLM"/>
    </source>
</evidence>
<proteinExistence type="predicted"/>
<dbReference type="OrthoDB" id="9795150at2"/>
<dbReference type="InterPro" id="IPR047650">
    <property type="entry name" value="Transpos_IS110"/>
</dbReference>
<dbReference type="GO" id="GO:0003677">
    <property type="term" value="F:DNA binding"/>
    <property type="evidence" value="ECO:0007669"/>
    <property type="project" value="InterPro"/>
</dbReference>
<feature type="domain" description="Group II intron maturase-specific" evidence="2">
    <location>
        <begin position="243"/>
        <end position="315"/>
    </location>
</feature>
<sequence>MTSLPDPNQKPVTIDIDVAKATLDVAIGQKVPTLSLANDVDGFETLLSKLTQHQVALIVLEATGGLEMGVACVLQAAGYAVAVINPRQARDFARAMGQLAKTDRIDARILAQLGDVIERHPEREKFVKPLPTAEQQALAALVSRRRQLITMLGAERNRLALAHAQTRRSIETIIETLMDELERVDDDMSVSVRTHFSDLNEEKTRICKVPEGEFDFRGYTFGRLYSATTGQARMGMRPSKKSIRRMVEKIHALTAASMTWMDTTELIGKLNRTLRGWANYFKVGTVSRAYRALDSYTSTRLRRWLRTKHKVRRRRGGSYPPSHLYGHFGLVRLQGPWQ</sequence>
<accession>A0A370MWK5</accession>
<dbReference type="PANTHER" id="PTHR33055">
    <property type="entry name" value="TRANSPOSASE FOR INSERTION SEQUENCE ELEMENT IS1111A"/>
    <property type="match status" value="1"/>
</dbReference>
<evidence type="ECO:0000313" key="3">
    <source>
        <dbReference type="EMBL" id="RDJ97768.1"/>
    </source>
</evidence>
<dbReference type="Proteomes" id="UP000254875">
    <property type="component" value="Unassembled WGS sequence"/>
</dbReference>
<dbReference type="AlphaFoldDB" id="A0A370MWK5"/>
<evidence type="ECO:0000259" key="1">
    <source>
        <dbReference type="Pfam" id="PF01548"/>
    </source>
</evidence>
<dbReference type="EMBL" id="QHKS01000046">
    <property type="protein sequence ID" value="RDJ97768.1"/>
    <property type="molecule type" value="Genomic_DNA"/>
</dbReference>
<dbReference type="Pfam" id="PF08388">
    <property type="entry name" value="GIIM"/>
    <property type="match status" value="1"/>
</dbReference>
<protein>
    <recommendedName>
        <fullName evidence="5">IS110 family transposase</fullName>
    </recommendedName>
</protein>
<dbReference type="InterPro" id="IPR013597">
    <property type="entry name" value="Mat_intron_G2"/>
</dbReference>
<dbReference type="PANTHER" id="PTHR33055:SF13">
    <property type="entry name" value="TRANSPOSASE"/>
    <property type="match status" value="1"/>
</dbReference>
<dbReference type="InterPro" id="IPR002525">
    <property type="entry name" value="Transp_IS110-like_N"/>
</dbReference>
<dbReference type="Pfam" id="PF01548">
    <property type="entry name" value="DEDD_Tnp_IS110"/>
    <property type="match status" value="1"/>
</dbReference>